<dbReference type="OrthoDB" id="2381724at2"/>
<name>A0A223CYY1_9BACL</name>
<feature type="region of interest" description="Disordered" evidence="1">
    <location>
        <begin position="158"/>
        <end position="186"/>
    </location>
</feature>
<evidence type="ECO:0000256" key="1">
    <source>
        <dbReference type="SAM" id="MobiDB-lite"/>
    </source>
</evidence>
<evidence type="ECO:0000313" key="2">
    <source>
        <dbReference type="EMBL" id="ASS74551.1"/>
    </source>
</evidence>
<accession>A0A223CYY1</accession>
<organism evidence="2 3">
    <name type="scientific">Tumebacillus algifaecis</name>
    <dbReference type="NCBI Taxonomy" id="1214604"/>
    <lineage>
        <taxon>Bacteria</taxon>
        <taxon>Bacillati</taxon>
        <taxon>Bacillota</taxon>
        <taxon>Bacilli</taxon>
        <taxon>Bacillales</taxon>
        <taxon>Alicyclobacillaceae</taxon>
        <taxon>Tumebacillus</taxon>
    </lineage>
</organism>
<feature type="compositionally biased region" description="Polar residues" evidence="1">
    <location>
        <begin position="169"/>
        <end position="180"/>
    </location>
</feature>
<dbReference type="Proteomes" id="UP000214688">
    <property type="component" value="Chromosome"/>
</dbReference>
<reference evidence="2 3" key="1">
    <citation type="journal article" date="2015" name="Int. J. Syst. Evol. Microbiol.">
        <title>Tumebacillus algifaecis sp. nov., isolated from decomposing algal scum.</title>
        <authorList>
            <person name="Wu Y.F."/>
            <person name="Zhang B."/>
            <person name="Xing P."/>
            <person name="Wu Q.L."/>
            <person name="Liu S.J."/>
        </authorList>
    </citation>
    <scope>NUCLEOTIDE SEQUENCE [LARGE SCALE GENOMIC DNA]</scope>
    <source>
        <strain evidence="2 3">THMBR28</strain>
    </source>
</reference>
<dbReference type="RefSeq" id="WP_094235803.1">
    <property type="nucleotide sequence ID" value="NZ_CP022657.1"/>
</dbReference>
<feature type="region of interest" description="Disordered" evidence="1">
    <location>
        <begin position="1"/>
        <end position="25"/>
    </location>
</feature>
<evidence type="ECO:0000313" key="3">
    <source>
        <dbReference type="Proteomes" id="UP000214688"/>
    </source>
</evidence>
<proteinExistence type="predicted"/>
<protein>
    <submittedName>
        <fullName evidence="2">Uncharacterized protein</fullName>
    </submittedName>
</protein>
<feature type="compositionally biased region" description="Low complexity" evidence="1">
    <location>
        <begin position="1"/>
        <end position="20"/>
    </location>
</feature>
<gene>
    <name evidence="2" type="ORF">CIG75_05765</name>
</gene>
<dbReference type="EMBL" id="CP022657">
    <property type="protein sequence ID" value="ASS74551.1"/>
    <property type="molecule type" value="Genomic_DNA"/>
</dbReference>
<feature type="region of interest" description="Disordered" evidence="1">
    <location>
        <begin position="204"/>
        <end position="232"/>
    </location>
</feature>
<dbReference type="KEGG" id="tab:CIG75_05765"/>
<keyword evidence="3" id="KW-1185">Reference proteome</keyword>
<dbReference type="AlphaFoldDB" id="A0A223CYY1"/>
<sequence>MYTNQPQGGQQGFSQGYSNQGFGGMQQGVNQAHLNQIHQNSLFSGNSQLENAHVQRIQQATISGEEANPLRGAMGMHAGGYGGQQYAYPSASNQAFSNQSYQSYGNPSYGGMQQSVSPAQLERIQQNSIFGGQSQMSNAYPQDLQRVQQASFFNGRAAQSEAGYGGPSGMQQSYNQSGYSEQGYGLQQGVSPAQLNQIHQNSIYGGQSQSSFPQELQRIQQASLSQGRSQGELQSYGGAYGAQQMYNQGYSNQSAYGGMQGVNQAQLERIHQNSLYQGGESQMSSFPQETHRIHQNSLFNGRSQGGYGGANMMNQGFASQGMMSQPNQGQVNQGAFRQVMQADAGIYEQEGPSSYPSTMYRGNQYDNVNQSVMNQMSNLHGMGGAYGRQF</sequence>